<reference evidence="2" key="1">
    <citation type="submission" date="2020-05" db="EMBL/GenBank/DDBJ databases">
        <authorList>
            <person name="Chiriac C."/>
            <person name="Salcher M."/>
            <person name="Ghai R."/>
            <person name="Kavagutti S V."/>
        </authorList>
    </citation>
    <scope>NUCLEOTIDE SEQUENCE</scope>
</reference>
<evidence type="ECO:0000259" key="1">
    <source>
        <dbReference type="Pfam" id="PF20557"/>
    </source>
</evidence>
<gene>
    <name evidence="2" type="ORF">UFOVP1254_105</name>
</gene>
<dbReference type="EMBL" id="LR797210">
    <property type="protein sequence ID" value="CAB4194529.1"/>
    <property type="molecule type" value="Genomic_DNA"/>
</dbReference>
<sequence length="173" mass="18804">MTLIVETGTGSGSAESYASIADADAYQTARGNTLWTGLLELEKEQALRRATAFMSQIYRMRWAGYRMSEVQALDWPRAYVPIPDVVGIYRGTSFVANNSVPIVVKNACIELAYEAAGGDLNPPATQGVVSKEVGPIKVVYDKDSPPGKRFPAVDAMLAPYLSYGSNTMKLVRM</sequence>
<name>A0A6J5RBZ4_9CAUD</name>
<protein>
    <recommendedName>
        <fullName evidence="1">Putative DnaT-like domain-containing protein</fullName>
    </recommendedName>
</protein>
<dbReference type="InterPro" id="IPR046787">
    <property type="entry name" value="DnaT_2"/>
</dbReference>
<accession>A0A6J5RBZ4</accession>
<organism evidence="2">
    <name type="scientific">uncultured Caudovirales phage</name>
    <dbReference type="NCBI Taxonomy" id="2100421"/>
    <lineage>
        <taxon>Viruses</taxon>
        <taxon>Duplodnaviria</taxon>
        <taxon>Heunggongvirae</taxon>
        <taxon>Uroviricota</taxon>
        <taxon>Caudoviricetes</taxon>
        <taxon>Peduoviridae</taxon>
        <taxon>Maltschvirus</taxon>
        <taxon>Maltschvirus maltsch</taxon>
    </lineage>
</organism>
<dbReference type="Pfam" id="PF20557">
    <property type="entry name" value="DnaT_2"/>
    <property type="match status" value="1"/>
</dbReference>
<evidence type="ECO:0000313" key="2">
    <source>
        <dbReference type="EMBL" id="CAB4194529.1"/>
    </source>
</evidence>
<feature type="domain" description="Putative DnaT-like" evidence="1">
    <location>
        <begin position="1"/>
        <end position="173"/>
    </location>
</feature>
<proteinExistence type="predicted"/>